<dbReference type="EMBL" id="BPVZ01000047">
    <property type="protein sequence ID" value="GKV17094.1"/>
    <property type="molecule type" value="Genomic_DNA"/>
</dbReference>
<dbReference type="AlphaFoldDB" id="A0AAV5JR03"/>
<evidence type="ECO:0000313" key="2">
    <source>
        <dbReference type="Proteomes" id="UP001054252"/>
    </source>
</evidence>
<evidence type="ECO:0000313" key="1">
    <source>
        <dbReference type="EMBL" id="GKV17094.1"/>
    </source>
</evidence>
<name>A0AAV5JR03_9ROSI</name>
<sequence length="43" mass="4955">MAHHYKKNGYLPAHNTLENESKALEITYFLTLENVAGKILPRK</sequence>
<accession>A0AAV5JR03</accession>
<keyword evidence="2" id="KW-1185">Reference proteome</keyword>
<reference evidence="1 2" key="1">
    <citation type="journal article" date="2021" name="Commun. Biol.">
        <title>The genome of Shorea leprosula (Dipterocarpaceae) highlights the ecological relevance of drought in aseasonal tropical rainforests.</title>
        <authorList>
            <person name="Ng K.K.S."/>
            <person name="Kobayashi M.J."/>
            <person name="Fawcett J.A."/>
            <person name="Hatakeyama M."/>
            <person name="Paape T."/>
            <person name="Ng C.H."/>
            <person name="Ang C.C."/>
            <person name="Tnah L.H."/>
            <person name="Lee C.T."/>
            <person name="Nishiyama T."/>
            <person name="Sese J."/>
            <person name="O'Brien M.J."/>
            <person name="Copetti D."/>
            <person name="Mohd Noor M.I."/>
            <person name="Ong R.C."/>
            <person name="Putra M."/>
            <person name="Sireger I.Z."/>
            <person name="Indrioko S."/>
            <person name="Kosugi Y."/>
            <person name="Izuno A."/>
            <person name="Isagi Y."/>
            <person name="Lee S.L."/>
            <person name="Shimizu K.K."/>
        </authorList>
    </citation>
    <scope>NUCLEOTIDE SEQUENCE [LARGE SCALE GENOMIC DNA]</scope>
    <source>
        <strain evidence="1">214</strain>
    </source>
</reference>
<gene>
    <name evidence="1" type="ORF">SLEP1_g27639</name>
</gene>
<proteinExistence type="predicted"/>
<comment type="caution">
    <text evidence="1">The sequence shown here is derived from an EMBL/GenBank/DDBJ whole genome shotgun (WGS) entry which is preliminary data.</text>
</comment>
<protein>
    <submittedName>
        <fullName evidence="1">Uncharacterized protein</fullName>
    </submittedName>
</protein>
<dbReference type="Proteomes" id="UP001054252">
    <property type="component" value="Unassembled WGS sequence"/>
</dbReference>
<organism evidence="1 2">
    <name type="scientific">Rubroshorea leprosula</name>
    <dbReference type="NCBI Taxonomy" id="152421"/>
    <lineage>
        <taxon>Eukaryota</taxon>
        <taxon>Viridiplantae</taxon>
        <taxon>Streptophyta</taxon>
        <taxon>Embryophyta</taxon>
        <taxon>Tracheophyta</taxon>
        <taxon>Spermatophyta</taxon>
        <taxon>Magnoliopsida</taxon>
        <taxon>eudicotyledons</taxon>
        <taxon>Gunneridae</taxon>
        <taxon>Pentapetalae</taxon>
        <taxon>rosids</taxon>
        <taxon>malvids</taxon>
        <taxon>Malvales</taxon>
        <taxon>Dipterocarpaceae</taxon>
        <taxon>Rubroshorea</taxon>
    </lineage>
</organism>